<comment type="subcellular location">
    <subcellularLocation>
        <location evidence="6">Cell outer membrane</location>
    </subcellularLocation>
    <subcellularLocation>
        <location evidence="1">Membrane</location>
    </subcellularLocation>
</comment>
<dbReference type="PRINTS" id="PR01032">
    <property type="entry name" value="PHAGEIV"/>
</dbReference>
<evidence type="ECO:0000259" key="9">
    <source>
        <dbReference type="Pfam" id="PF03958"/>
    </source>
</evidence>
<evidence type="ECO:0000259" key="10">
    <source>
        <dbReference type="Pfam" id="PF21305"/>
    </source>
</evidence>
<comment type="similarity">
    <text evidence="5">Belongs to the bacterial secretin family.</text>
</comment>
<dbReference type="Pfam" id="PF00263">
    <property type="entry name" value="Secretin"/>
    <property type="match status" value="1"/>
</dbReference>
<dbReference type="InterPro" id="IPR005644">
    <property type="entry name" value="NolW-like"/>
</dbReference>
<comment type="caution">
    <text evidence="11">The sequence shown here is derived from an EMBL/GenBank/DDBJ whole genome shotgun (WGS) entry which is preliminary data.</text>
</comment>
<dbReference type="InterPro" id="IPR001775">
    <property type="entry name" value="GspD/PilQ"/>
</dbReference>
<feature type="signal peptide" evidence="7">
    <location>
        <begin position="1"/>
        <end position="23"/>
    </location>
</feature>
<keyword evidence="2" id="KW-0812">Transmembrane</keyword>
<evidence type="ECO:0000256" key="5">
    <source>
        <dbReference type="RuleBase" id="RU004003"/>
    </source>
</evidence>
<dbReference type="Gene3D" id="3.30.1370.120">
    <property type="match status" value="1"/>
</dbReference>
<evidence type="ECO:0000256" key="2">
    <source>
        <dbReference type="ARBA" id="ARBA00022692"/>
    </source>
</evidence>
<name>A0ABV8XH81_9GAMM</name>
<feature type="domain" description="Type II/III secretion system secretin-like" evidence="8">
    <location>
        <begin position="248"/>
        <end position="411"/>
    </location>
</feature>
<evidence type="ECO:0000256" key="1">
    <source>
        <dbReference type="ARBA" id="ARBA00004370"/>
    </source>
</evidence>
<dbReference type="EMBL" id="JBHSEO010000057">
    <property type="protein sequence ID" value="MFC4417387.1"/>
    <property type="molecule type" value="Genomic_DNA"/>
</dbReference>
<dbReference type="InterPro" id="IPR050810">
    <property type="entry name" value="Bact_Secretion_Sys_Channel"/>
</dbReference>
<keyword evidence="4" id="KW-0472">Membrane</keyword>
<dbReference type="Pfam" id="PF03958">
    <property type="entry name" value="Secretin_N"/>
    <property type="match status" value="1"/>
</dbReference>
<keyword evidence="12" id="KW-1185">Reference proteome</keyword>
<evidence type="ECO:0000256" key="7">
    <source>
        <dbReference type="SAM" id="SignalP"/>
    </source>
</evidence>
<organism evidence="11 12">
    <name type="scientific">Chromohalobacter beijerinckii</name>
    <dbReference type="NCBI Taxonomy" id="86179"/>
    <lineage>
        <taxon>Bacteria</taxon>
        <taxon>Pseudomonadati</taxon>
        <taxon>Pseudomonadota</taxon>
        <taxon>Gammaproteobacteria</taxon>
        <taxon>Oceanospirillales</taxon>
        <taxon>Halomonadaceae</taxon>
        <taxon>Chromohalobacter</taxon>
    </lineage>
</organism>
<evidence type="ECO:0000256" key="6">
    <source>
        <dbReference type="RuleBase" id="RU004004"/>
    </source>
</evidence>
<keyword evidence="6" id="KW-0813">Transport</keyword>
<dbReference type="RefSeq" id="WP_246940075.1">
    <property type="nucleotide sequence ID" value="NZ_JAKGAK010000003.1"/>
</dbReference>
<evidence type="ECO:0000259" key="8">
    <source>
        <dbReference type="Pfam" id="PF00263"/>
    </source>
</evidence>
<feature type="domain" description="GspD-like N0" evidence="10">
    <location>
        <begin position="27"/>
        <end position="88"/>
    </location>
</feature>
<dbReference type="Gene3D" id="3.55.50.30">
    <property type="match status" value="1"/>
</dbReference>
<dbReference type="PRINTS" id="PR00811">
    <property type="entry name" value="BCTERIALGSPD"/>
</dbReference>
<protein>
    <submittedName>
        <fullName evidence="11">Secretin N-terminal domain-containing protein</fullName>
    </submittedName>
</protein>
<evidence type="ECO:0000256" key="4">
    <source>
        <dbReference type="ARBA" id="ARBA00023136"/>
    </source>
</evidence>
<proteinExistence type="inferred from homology"/>
<reference evidence="12" key="1">
    <citation type="journal article" date="2019" name="Int. J. Syst. Evol. Microbiol.">
        <title>The Global Catalogue of Microorganisms (GCM) 10K type strain sequencing project: providing services to taxonomists for standard genome sequencing and annotation.</title>
        <authorList>
            <consortium name="The Broad Institute Genomics Platform"/>
            <consortium name="The Broad Institute Genome Sequencing Center for Infectious Disease"/>
            <person name="Wu L."/>
            <person name="Ma J."/>
        </authorList>
    </citation>
    <scope>NUCLEOTIDE SEQUENCE [LARGE SCALE GENOMIC DNA]</scope>
    <source>
        <strain evidence="12">CCUG 49679</strain>
    </source>
</reference>
<evidence type="ECO:0000313" key="12">
    <source>
        <dbReference type="Proteomes" id="UP001596015"/>
    </source>
</evidence>
<dbReference type="InterPro" id="IPR038591">
    <property type="entry name" value="NolW-like_sf"/>
</dbReference>
<dbReference type="InterPro" id="IPR049371">
    <property type="entry name" value="GspD-like_N0"/>
</dbReference>
<evidence type="ECO:0000256" key="3">
    <source>
        <dbReference type="ARBA" id="ARBA00022729"/>
    </source>
</evidence>
<evidence type="ECO:0000313" key="11">
    <source>
        <dbReference type="EMBL" id="MFC4417387.1"/>
    </source>
</evidence>
<accession>A0ABV8XH81</accession>
<feature type="domain" description="NolW-like" evidence="9">
    <location>
        <begin position="115"/>
        <end position="183"/>
    </location>
</feature>
<dbReference type="Proteomes" id="UP001596015">
    <property type="component" value="Unassembled WGS sequence"/>
</dbReference>
<sequence length="418" mass="44092">MLKSVANLGLALILSGTALPAIAVPIELQDAAIQDVVRWYSQHTGTAIAIDPRVDGTLTAYAPDVPDDQLPDFFRGVLEANGYQLVPGDPPRVVPGEQQNDFMGQLDVPRTPQASRVLPVQHLRAQDLAPLVTAFLSQTTSGSVSPAKAQVLNASNSLLVSGPEKRLDALERLLPQLDVTRPQVLIRAVLFETTQGDTLDFGVSFGRARSGAGLAGGVNTNKLDTSLASPGGTFGIFDGNVLAVALNALRKDSHADILSTPQVLALSGERGKISVGQNVPFITGRVTGEAASVDSPFQTIERRDVGIRLDVTPVVTPGGLVVMDVFTSSDSIADSLTASDIVTNQRSINTTVQITSGQAVLLGGLISNESREQESSVPGLGDIPLIGRLFRSTSDSHQRTRLYVLLQATVLPTQEANS</sequence>
<feature type="chain" id="PRO_5046163415" evidence="7">
    <location>
        <begin position="24"/>
        <end position="418"/>
    </location>
</feature>
<keyword evidence="3 7" id="KW-0732">Signal</keyword>
<gene>
    <name evidence="11" type="ORF">ACFO0E_13360</name>
</gene>
<dbReference type="PANTHER" id="PTHR30332">
    <property type="entry name" value="PROBABLE GENERAL SECRETION PATHWAY PROTEIN D"/>
    <property type="match status" value="1"/>
</dbReference>
<dbReference type="PANTHER" id="PTHR30332:SF24">
    <property type="entry name" value="SECRETIN GSPD-RELATED"/>
    <property type="match status" value="1"/>
</dbReference>
<dbReference type="Pfam" id="PF21305">
    <property type="entry name" value="type_II_gspD_N0"/>
    <property type="match status" value="1"/>
</dbReference>
<dbReference type="InterPro" id="IPR004846">
    <property type="entry name" value="T2SS/T3SS_dom"/>
</dbReference>